<organism evidence="4 5">
    <name type="scientific">Thermomonospora cellulosilytica</name>
    <dbReference type="NCBI Taxonomy" id="1411118"/>
    <lineage>
        <taxon>Bacteria</taxon>
        <taxon>Bacillati</taxon>
        <taxon>Actinomycetota</taxon>
        <taxon>Actinomycetes</taxon>
        <taxon>Streptosporangiales</taxon>
        <taxon>Thermomonosporaceae</taxon>
        <taxon>Thermomonospora</taxon>
    </lineage>
</organism>
<accession>A0A7W3RB50</accession>
<dbReference type="InterPro" id="IPR009097">
    <property type="entry name" value="Cyclic_Pdiesterase"/>
</dbReference>
<dbReference type="Proteomes" id="UP000539313">
    <property type="component" value="Unassembled WGS sequence"/>
</dbReference>
<dbReference type="EMBL" id="JACJII010000001">
    <property type="protein sequence ID" value="MBA9005955.1"/>
    <property type="molecule type" value="Genomic_DNA"/>
</dbReference>
<dbReference type="InterPro" id="IPR006528">
    <property type="entry name" value="Phage_head_morphogenesis_dom"/>
</dbReference>
<dbReference type="GO" id="GO:0016874">
    <property type="term" value="F:ligase activity"/>
    <property type="evidence" value="ECO:0007669"/>
    <property type="project" value="UniProtKB-KW"/>
</dbReference>
<dbReference type="Pfam" id="PF13563">
    <property type="entry name" value="2_5_RNA_ligase2"/>
    <property type="match status" value="1"/>
</dbReference>
<evidence type="ECO:0000313" key="4">
    <source>
        <dbReference type="EMBL" id="MBA9005955.1"/>
    </source>
</evidence>
<keyword evidence="1" id="KW-0175">Coiled coil</keyword>
<comment type="caution">
    <text evidence="4">The sequence shown here is derived from an EMBL/GenBank/DDBJ whole genome shotgun (WGS) entry which is preliminary data.</text>
</comment>
<feature type="coiled-coil region" evidence="1">
    <location>
        <begin position="1228"/>
        <end position="1255"/>
    </location>
</feature>
<dbReference type="Pfam" id="PF04233">
    <property type="entry name" value="Phage_Mu_F"/>
    <property type="match status" value="1"/>
</dbReference>
<dbReference type="SUPFAM" id="SSF55144">
    <property type="entry name" value="LigT-like"/>
    <property type="match status" value="1"/>
</dbReference>
<name>A0A7W3RB50_9ACTN</name>
<sequence length="1268" mass="134724">MAELDTARRAAERTLTGLEAMIERQVSAALEEIAALFEREFTAAALAAADPSDPGALRRLRDWWTARIKQVVAPLLAVYEAAYKALYRWMRTPPPAGADDLPGRYLDDPHDPADPATPAEPIEVPELARRYVLEAENRLAGVGDALWDAARRALADGIATGDTPNELRDRVRDAFRAGGVQLGEARAARIARTETVAAWNRAALAAARAQAEQVGVELVKGWLATLDTRTRDAHFAADGQRVALGETFTVGGVAMDCPGDPTAPPDLVINCRCVLLISDADGSWPPPDAGRQYLTDQQIAEVIKHYEERGTVRTAHTAAATPDDGQEVTAAGSYSGAMIALIPSDDDLARLALDGGEPPEQLHATLYYLGNGDDFTPEERDRLIDLVTAYTATHPPVQARAFAASAFNPGGDSEQETALVLGLSGTGLAMVHDAVCEAVGEYGPDGLPEQYEPWIPHVTLAYSPDLSRLAEVAQRVGDVTFDRVRVAFAGEATDIPLTGRLDLDLPAMAGAVRWSTPDGTALAFEDEETGDGRLFAPGALYWAEGPWPLQFADEMLGGHQGAVLAGSIESLGRDGARITGAGVLYPDRDAGAAALALLRRGAPLGVSVDLDDVDVEVIDRRTPTQHDEQQQEEGEGAPVLLASLASAQVLQRPDGTWTIRATRTVEWTTGEAGDVTPTGLSAALSAAGLPAAALSAAAGDRDSGEGEVLFSEGAGDYVMRITRARVRGATLVAMPAFDRARIVLDEEVTAAAGPRGETMRSVVELVTSAPAPVGAAYVARYTGLSVASARGYLARAAQAGWITRVSPGRYTGAATFPEEGETTAAARPGEVVAAMSGDLDLPIHPDRDHPWDGDAAASRVLEYATGPDGEVDPDALGRAFLWRDESADPATLAAYKLGVADVWDDDQLRIIPRSVFAVANVLQGGRGGVDIPDQDVERLRDRVEDLYERLAEEFDDPSLRAPWDQNEDRDEDRDEDEEGDGMDEVMASAWAQFQQLPPLPAAWFAEPSPEELPTDDGPVHVTPEGRIFGWVARKGVCHDGYSGQCLTIDSLGDVDTTHFLRSRIQLDDGQTIRVGVFTMNTGHDNDGTDTPSVRALFDNTRTVAGLVTVGTNDRGMWFSGAAAPWLSEWDRAVFQACAPSGHWRQNADGRWSLRAVLSVPVPGYPTPLAASAIGAVISRSNLALTASSAPTQEPAGASAGTPAGVEGLAAALAPELVAALMPTLVPAVADELERREQARREIAELEASLQPVRAELVASLAAEIHEGV</sequence>
<feature type="domain" description="Phage head morphogenesis" evidence="3">
    <location>
        <begin position="151"/>
        <end position="275"/>
    </location>
</feature>
<proteinExistence type="predicted"/>
<evidence type="ECO:0000259" key="3">
    <source>
        <dbReference type="Pfam" id="PF04233"/>
    </source>
</evidence>
<keyword evidence="4" id="KW-0436">Ligase</keyword>
<keyword evidence="5" id="KW-1185">Reference proteome</keyword>
<protein>
    <submittedName>
        <fullName evidence="4">2'-5' RNA ligase</fullName>
    </submittedName>
</protein>
<dbReference type="RefSeq" id="WP_182707006.1">
    <property type="nucleotide sequence ID" value="NZ_JACJII010000001.1"/>
</dbReference>
<feature type="region of interest" description="Disordered" evidence="2">
    <location>
        <begin position="100"/>
        <end position="119"/>
    </location>
</feature>
<evidence type="ECO:0000256" key="1">
    <source>
        <dbReference type="SAM" id="Coils"/>
    </source>
</evidence>
<dbReference type="AlphaFoldDB" id="A0A7W3RB50"/>
<feature type="region of interest" description="Disordered" evidence="2">
    <location>
        <begin position="957"/>
        <end position="981"/>
    </location>
</feature>
<gene>
    <name evidence="4" type="ORF">HNR21_004837</name>
</gene>
<evidence type="ECO:0000256" key="2">
    <source>
        <dbReference type="SAM" id="MobiDB-lite"/>
    </source>
</evidence>
<dbReference type="Gene3D" id="3.90.1140.10">
    <property type="entry name" value="Cyclic phosphodiesterase"/>
    <property type="match status" value="1"/>
</dbReference>
<feature type="compositionally biased region" description="Basic and acidic residues" evidence="2">
    <location>
        <begin position="101"/>
        <end position="113"/>
    </location>
</feature>
<reference evidence="4 5" key="1">
    <citation type="submission" date="2020-08" db="EMBL/GenBank/DDBJ databases">
        <title>Sequencing the genomes of 1000 actinobacteria strains.</title>
        <authorList>
            <person name="Klenk H.-P."/>
        </authorList>
    </citation>
    <scope>NUCLEOTIDE SEQUENCE [LARGE SCALE GENOMIC DNA]</scope>
    <source>
        <strain evidence="4 5">DSM 45823</strain>
    </source>
</reference>
<feature type="compositionally biased region" description="Acidic residues" evidence="2">
    <location>
        <begin position="965"/>
        <end position="981"/>
    </location>
</feature>
<evidence type="ECO:0000313" key="5">
    <source>
        <dbReference type="Proteomes" id="UP000539313"/>
    </source>
</evidence>